<evidence type="ECO:0000313" key="2">
    <source>
        <dbReference type="Proteomes" id="UP000054466"/>
    </source>
</evidence>
<reference evidence="1 2" key="1">
    <citation type="submission" date="2015-01" db="EMBL/GenBank/DDBJ databases">
        <title>The Genome Sequence of Cladophialophora immunda CBS83496.</title>
        <authorList>
            <consortium name="The Broad Institute Genomics Platform"/>
            <person name="Cuomo C."/>
            <person name="de Hoog S."/>
            <person name="Gorbushina A."/>
            <person name="Stielow B."/>
            <person name="Teixiera M."/>
            <person name="Abouelleil A."/>
            <person name="Chapman S.B."/>
            <person name="Priest M."/>
            <person name="Young S.K."/>
            <person name="Wortman J."/>
            <person name="Nusbaum C."/>
            <person name="Birren B."/>
        </authorList>
    </citation>
    <scope>NUCLEOTIDE SEQUENCE [LARGE SCALE GENOMIC DNA]</scope>
    <source>
        <strain evidence="1 2">CBS 83496</strain>
    </source>
</reference>
<proteinExistence type="predicted"/>
<dbReference type="GeneID" id="27341212"/>
<dbReference type="RefSeq" id="XP_016255532.1">
    <property type="nucleotide sequence ID" value="XM_016388604.1"/>
</dbReference>
<dbReference type="VEuPathDB" id="FungiDB:PV07_02018"/>
<name>A0A0D2A4P9_9EURO</name>
<evidence type="ECO:0000313" key="1">
    <source>
        <dbReference type="EMBL" id="KIW35316.1"/>
    </source>
</evidence>
<accession>A0A0D2A4P9</accession>
<protein>
    <submittedName>
        <fullName evidence="1">Uncharacterized protein</fullName>
    </submittedName>
</protein>
<dbReference type="AlphaFoldDB" id="A0A0D2A4P9"/>
<gene>
    <name evidence="1" type="ORF">PV07_02018</name>
</gene>
<sequence>MPCFHMCASSAPIDTCQPSHSSLARSRLHASPAQTLRAPSMCLRSSKLMLLLLHAIDASVPHGRGKSLRVPRPACQAFGTMASQAHKLPRKTGGPWYDRWDAMTLALCPSLFLCS</sequence>
<dbReference type="Proteomes" id="UP000054466">
    <property type="component" value="Unassembled WGS sequence"/>
</dbReference>
<organism evidence="1 2">
    <name type="scientific">Cladophialophora immunda</name>
    <dbReference type="NCBI Taxonomy" id="569365"/>
    <lineage>
        <taxon>Eukaryota</taxon>
        <taxon>Fungi</taxon>
        <taxon>Dikarya</taxon>
        <taxon>Ascomycota</taxon>
        <taxon>Pezizomycotina</taxon>
        <taxon>Eurotiomycetes</taxon>
        <taxon>Chaetothyriomycetidae</taxon>
        <taxon>Chaetothyriales</taxon>
        <taxon>Herpotrichiellaceae</taxon>
        <taxon>Cladophialophora</taxon>
    </lineage>
</organism>
<keyword evidence="2" id="KW-1185">Reference proteome</keyword>
<dbReference type="HOGENOM" id="CLU_2108755_0_0_1"/>
<dbReference type="EMBL" id="KN847040">
    <property type="protein sequence ID" value="KIW35316.1"/>
    <property type="molecule type" value="Genomic_DNA"/>
</dbReference>